<evidence type="ECO:0000313" key="1">
    <source>
        <dbReference type="EMBL" id="TKG58896.1"/>
    </source>
</evidence>
<evidence type="ECO:0000313" key="2">
    <source>
        <dbReference type="Proteomes" id="UP000309992"/>
    </source>
</evidence>
<gene>
    <name evidence="1" type="ORF">FCN18_37420</name>
</gene>
<reference evidence="1 2" key="1">
    <citation type="journal article" date="2015" name="Antonie Van Leeuwenhoek">
        <title>Prauserella endophytica sp. nov., an endophytic actinobacterium isolated from Tamarix taklamakanensis.</title>
        <authorList>
            <person name="Liu J.M."/>
            <person name="Habden X."/>
            <person name="Guo L."/>
            <person name="Tuo L."/>
            <person name="Jiang Z.K."/>
            <person name="Liu S.W."/>
            <person name="Liu X.F."/>
            <person name="Chen L."/>
            <person name="Li R.F."/>
            <person name="Zhang Y.Q."/>
            <person name="Sun C.H."/>
        </authorList>
    </citation>
    <scope>NUCLEOTIDE SEQUENCE [LARGE SCALE GENOMIC DNA]</scope>
    <source>
        <strain evidence="1 2">CGMCC 4.7182</strain>
    </source>
</reference>
<keyword evidence="2" id="KW-1185">Reference proteome</keyword>
<sequence length="144" mass="16877">MIQDFDYRSLGLVDDDVVMLEWDIAVSKEHLERFIERAHNDPHQVLAAPYLLYNPDGTVWAHRRYTAPGSRRYVREHEPFCHLFGLGMTYLPRRIVREFLASHPGPFSDTSLSVWHYHNAPTTEVPIAWECRPIHLHYDLPEGV</sequence>
<protein>
    <submittedName>
        <fullName evidence="1">Uncharacterized protein</fullName>
    </submittedName>
</protein>
<dbReference type="EMBL" id="SWMS01000049">
    <property type="protein sequence ID" value="TKG58896.1"/>
    <property type="molecule type" value="Genomic_DNA"/>
</dbReference>
<proteinExistence type="predicted"/>
<dbReference type="RefSeq" id="WP_137097425.1">
    <property type="nucleotide sequence ID" value="NZ_SWMS01000049.1"/>
</dbReference>
<accession>A0ABY2RST5</accession>
<name>A0ABY2RST5_9PSEU</name>
<organism evidence="1 2">
    <name type="scientific">Prauserella endophytica</name>
    <dbReference type="NCBI Taxonomy" id="1592324"/>
    <lineage>
        <taxon>Bacteria</taxon>
        <taxon>Bacillati</taxon>
        <taxon>Actinomycetota</taxon>
        <taxon>Actinomycetes</taxon>
        <taxon>Pseudonocardiales</taxon>
        <taxon>Pseudonocardiaceae</taxon>
        <taxon>Prauserella</taxon>
        <taxon>Prauserella coralliicola group</taxon>
    </lineage>
</organism>
<dbReference type="Proteomes" id="UP000309992">
    <property type="component" value="Unassembled WGS sequence"/>
</dbReference>
<comment type="caution">
    <text evidence="1">The sequence shown here is derived from an EMBL/GenBank/DDBJ whole genome shotgun (WGS) entry which is preliminary data.</text>
</comment>